<name>W7B6F9_9LIST</name>
<dbReference type="STRING" id="1265818.MAQA_02217"/>
<accession>W7B6F9</accession>
<evidence type="ECO:0000313" key="1">
    <source>
        <dbReference type="EMBL" id="EUJ21512.1"/>
    </source>
</evidence>
<dbReference type="Proteomes" id="UP000019246">
    <property type="component" value="Unassembled WGS sequence"/>
</dbReference>
<evidence type="ECO:0000313" key="2">
    <source>
        <dbReference type="Proteomes" id="UP000019246"/>
    </source>
</evidence>
<keyword evidence="2" id="KW-1185">Reference proteome</keyword>
<gene>
    <name evidence="1" type="ORF">MAQA_02217</name>
</gene>
<dbReference type="AlphaFoldDB" id="W7B6F9"/>
<proteinExistence type="predicted"/>
<dbReference type="EMBL" id="AOCG01000002">
    <property type="protein sequence ID" value="EUJ21512.1"/>
    <property type="molecule type" value="Genomic_DNA"/>
</dbReference>
<protein>
    <submittedName>
        <fullName evidence="1">Uncharacterized protein</fullName>
    </submittedName>
</protein>
<reference evidence="1 2" key="1">
    <citation type="journal article" date="2014" name="Int. J. Syst. Evol. Microbiol.">
        <title>Listeria floridensis sp. nov., Listeria aquatica sp. nov., Listeria cornellensis sp. nov., Listeria riparia sp. nov. and Listeria grandensis sp. nov., from agricultural and natural environments.</title>
        <authorList>
            <person name="den Bakker H.C."/>
            <person name="Warchocki S."/>
            <person name="Wright E.M."/>
            <person name="Allred A.F."/>
            <person name="Ahlstrom C."/>
            <person name="Manuel C.S."/>
            <person name="Stasiewicz M.J."/>
            <person name="Burrell A."/>
            <person name="Roof S."/>
            <person name="Strawn L."/>
            <person name="Fortes E.D."/>
            <person name="Nightingale K.K."/>
            <person name="Kephart D."/>
            <person name="Wiedmann M."/>
        </authorList>
    </citation>
    <scope>NUCLEOTIDE SEQUENCE [LARGE SCALE GENOMIC DNA]</scope>
    <source>
        <strain evidence="1 2">FSL S10-1188</strain>
    </source>
</reference>
<organism evidence="1 2">
    <name type="scientific">Listeria aquatica FSL S10-1188</name>
    <dbReference type="NCBI Taxonomy" id="1265818"/>
    <lineage>
        <taxon>Bacteria</taxon>
        <taxon>Bacillati</taxon>
        <taxon>Bacillota</taxon>
        <taxon>Bacilli</taxon>
        <taxon>Bacillales</taxon>
        <taxon>Listeriaceae</taxon>
        <taxon>Listeria</taxon>
    </lineage>
</organism>
<comment type="caution">
    <text evidence="1">The sequence shown here is derived from an EMBL/GenBank/DDBJ whole genome shotgun (WGS) entry which is preliminary data.</text>
</comment>
<dbReference type="PATRIC" id="fig|1265818.5.peg.451"/>
<sequence length="123" mass="14443">MIIKANQTDTFRKEELTYQKFKLSITNYSDKKLEVKLDEFYLANQAFATSIPISYEPLKKDDHTVKWGTQIHLNPGQDGQYEMAIPILPSFYQSVTEKLELYLHYRCIDETANQIIDYSLLLQ</sequence>